<dbReference type="Proteomes" id="UP000037729">
    <property type="component" value="Unassembled WGS sequence"/>
</dbReference>
<feature type="transmembrane region" description="Helical" evidence="1">
    <location>
        <begin position="14"/>
        <end position="35"/>
    </location>
</feature>
<dbReference type="RefSeq" id="WP_053969522.1">
    <property type="nucleotide sequence ID" value="NZ_JAWJXX010000008.1"/>
</dbReference>
<dbReference type="GeneID" id="301689714"/>
<dbReference type="PATRIC" id="fig|1705562.3.peg.767"/>
<gene>
    <name evidence="2" type="ORF">AMS69_18590</name>
</gene>
<evidence type="ECO:0000313" key="2">
    <source>
        <dbReference type="EMBL" id="KOX91499.1"/>
    </source>
</evidence>
<evidence type="ECO:0000313" key="3">
    <source>
        <dbReference type="Proteomes" id="UP000037729"/>
    </source>
</evidence>
<proteinExistence type="predicted"/>
<protein>
    <submittedName>
        <fullName evidence="2">Uncharacterized protein</fullName>
    </submittedName>
</protein>
<name>A0A0M9AGF5_9EURY</name>
<dbReference type="EMBL" id="LIUF01000010">
    <property type="protein sequence ID" value="KOX91499.1"/>
    <property type="molecule type" value="Genomic_DNA"/>
</dbReference>
<dbReference type="OrthoDB" id="275152at2157"/>
<accession>A0A0M9AGF5</accession>
<dbReference type="AlphaFoldDB" id="A0A0M9AGF5"/>
<keyword evidence="1" id="KW-0812">Transmembrane</keyword>
<keyword evidence="1" id="KW-1133">Transmembrane helix</keyword>
<sequence>MDAIGNAIVRADGWFWHLSNVTVGVAVFLGTVLYAPPGTYSLNLIIANVDPFYIVAPLSLLYTCWCGLDLWRWYGDDEIL</sequence>
<organism evidence="2 3">
    <name type="scientific">Haloarcula rubripromontorii</name>
    <dbReference type="NCBI Taxonomy" id="1705562"/>
    <lineage>
        <taxon>Archaea</taxon>
        <taxon>Methanobacteriati</taxon>
        <taxon>Methanobacteriota</taxon>
        <taxon>Stenosarchaea group</taxon>
        <taxon>Halobacteria</taxon>
        <taxon>Halobacteriales</taxon>
        <taxon>Haloarculaceae</taxon>
        <taxon>Haloarcula</taxon>
    </lineage>
</organism>
<evidence type="ECO:0000256" key="1">
    <source>
        <dbReference type="SAM" id="Phobius"/>
    </source>
</evidence>
<keyword evidence="3" id="KW-1185">Reference proteome</keyword>
<keyword evidence="1" id="KW-0472">Membrane</keyword>
<reference evidence="2 3" key="1">
    <citation type="submission" date="2015-08" db="EMBL/GenBank/DDBJ databases">
        <title>Genomes of Isolates from Cabo Rojo, PR.</title>
        <authorList>
            <person name="Sanchez-Nieves R.L."/>
            <person name="Montalvo-Rodriguez R."/>
        </authorList>
    </citation>
    <scope>NUCLEOTIDE SEQUENCE [LARGE SCALE GENOMIC DNA]</scope>
    <source>
        <strain evidence="2 3">SL3</strain>
    </source>
</reference>
<dbReference type="STRING" id="1705562.AMS69_18590"/>
<comment type="caution">
    <text evidence="2">The sequence shown here is derived from an EMBL/GenBank/DDBJ whole genome shotgun (WGS) entry which is preliminary data.</text>
</comment>